<dbReference type="Gene3D" id="3.40.50.150">
    <property type="entry name" value="Vaccinia Virus protein VP39"/>
    <property type="match status" value="1"/>
</dbReference>
<dbReference type="SUPFAM" id="SSF88713">
    <property type="entry name" value="Glycoside hydrolase/deacetylase"/>
    <property type="match status" value="1"/>
</dbReference>
<proteinExistence type="predicted"/>
<dbReference type="GO" id="GO:0005975">
    <property type="term" value="P:carbohydrate metabolic process"/>
    <property type="evidence" value="ECO:0007669"/>
    <property type="project" value="InterPro"/>
</dbReference>
<dbReference type="KEGG" id="msea:METESE_06510"/>
<dbReference type="Gene3D" id="3.20.20.370">
    <property type="entry name" value="Glycoside hydrolase/deacetylase"/>
    <property type="match status" value="1"/>
</dbReference>
<feature type="transmembrane region" description="Helical" evidence="1">
    <location>
        <begin position="21"/>
        <end position="43"/>
    </location>
</feature>
<dbReference type="PANTHER" id="PTHR10587">
    <property type="entry name" value="GLYCOSYL TRANSFERASE-RELATED"/>
    <property type="match status" value="1"/>
</dbReference>
<accession>A0AA48HCD0</accession>
<dbReference type="AlphaFoldDB" id="A0AA48HCD0"/>
<dbReference type="PROSITE" id="PS51677">
    <property type="entry name" value="NODB"/>
    <property type="match status" value="1"/>
</dbReference>
<dbReference type="InterPro" id="IPR002509">
    <property type="entry name" value="NODB_dom"/>
</dbReference>
<dbReference type="InterPro" id="IPR029063">
    <property type="entry name" value="SAM-dependent_MTases_sf"/>
</dbReference>
<keyword evidence="1" id="KW-0472">Membrane</keyword>
<keyword evidence="1" id="KW-0812">Transmembrane</keyword>
<organism evidence="3 4">
    <name type="scientific">Mesoterricola sediminis</name>
    <dbReference type="NCBI Taxonomy" id="2927980"/>
    <lineage>
        <taxon>Bacteria</taxon>
        <taxon>Pseudomonadati</taxon>
        <taxon>Acidobacteriota</taxon>
        <taxon>Holophagae</taxon>
        <taxon>Holophagales</taxon>
        <taxon>Holophagaceae</taxon>
        <taxon>Mesoterricola</taxon>
    </lineage>
</organism>
<evidence type="ECO:0000259" key="2">
    <source>
        <dbReference type="PROSITE" id="PS51677"/>
    </source>
</evidence>
<dbReference type="Pfam" id="PF13649">
    <property type="entry name" value="Methyltransf_25"/>
    <property type="match status" value="1"/>
</dbReference>
<dbReference type="InterPro" id="IPR041698">
    <property type="entry name" value="Methyltransf_25"/>
</dbReference>
<dbReference type="Pfam" id="PF01522">
    <property type="entry name" value="Polysacc_deac_1"/>
    <property type="match status" value="1"/>
</dbReference>
<dbReference type="CDD" id="cd02440">
    <property type="entry name" value="AdoMet_MTases"/>
    <property type="match status" value="1"/>
</dbReference>
<dbReference type="Proteomes" id="UP001228113">
    <property type="component" value="Chromosome"/>
</dbReference>
<evidence type="ECO:0000313" key="4">
    <source>
        <dbReference type="Proteomes" id="UP001228113"/>
    </source>
</evidence>
<dbReference type="SUPFAM" id="SSF53335">
    <property type="entry name" value="S-adenosyl-L-methionine-dependent methyltransferases"/>
    <property type="match status" value="1"/>
</dbReference>
<feature type="transmembrane region" description="Helical" evidence="1">
    <location>
        <begin position="49"/>
        <end position="72"/>
    </location>
</feature>
<evidence type="ECO:0000256" key="1">
    <source>
        <dbReference type="SAM" id="Phobius"/>
    </source>
</evidence>
<reference evidence="3" key="1">
    <citation type="journal article" date="2023" name="Int. J. Syst. Evol. Microbiol.">
        <title>Mesoterricola silvestris gen. nov., sp. nov., Mesoterricola sediminis sp. nov., Geothrix oryzae sp. nov., Geothrix edaphica sp. nov., Geothrix rubra sp. nov., and Geothrix limicola sp. nov., six novel members of Acidobacteriota isolated from soils.</title>
        <authorList>
            <person name="Itoh H."/>
            <person name="Sugisawa Y."/>
            <person name="Mise K."/>
            <person name="Xu Z."/>
            <person name="Kuniyasu M."/>
            <person name="Ushijima N."/>
            <person name="Kawano K."/>
            <person name="Kobayashi E."/>
            <person name="Shiratori Y."/>
            <person name="Masuda Y."/>
            <person name="Senoo K."/>
        </authorList>
    </citation>
    <scope>NUCLEOTIDE SEQUENCE</scope>
    <source>
        <strain evidence="3">W786</strain>
    </source>
</reference>
<dbReference type="InterPro" id="IPR050248">
    <property type="entry name" value="Polysacc_deacetylase_ArnD"/>
</dbReference>
<feature type="domain" description="NodB homology" evidence="2">
    <location>
        <begin position="83"/>
        <end position="266"/>
    </location>
</feature>
<name>A0AA48HCD0_9BACT</name>
<dbReference type="CDD" id="cd10917">
    <property type="entry name" value="CE4_NodB_like_6s_7s"/>
    <property type="match status" value="1"/>
</dbReference>
<dbReference type="EMBL" id="AP027081">
    <property type="protein sequence ID" value="BDU75693.1"/>
    <property type="molecule type" value="Genomic_DNA"/>
</dbReference>
<dbReference type="GO" id="GO:0016810">
    <property type="term" value="F:hydrolase activity, acting on carbon-nitrogen (but not peptide) bonds"/>
    <property type="evidence" value="ECO:0007669"/>
    <property type="project" value="InterPro"/>
</dbReference>
<dbReference type="PANTHER" id="PTHR10587:SF137">
    <property type="entry name" value="4-DEOXY-4-FORMAMIDO-L-ARABINOSE-PHOSPHOUNDECAPRENOL DEFORMYLASE ARND-RELATED"/>
    <property type="match status" value="1"/>
</dbReference>
<keyword evidence="1" id="KW-1133">Transmembrane helix</keyword>
<protein>
    <recommendedName>
        <fullName evidence="2">NodB homology domain-containing protein</fullName>
    </recommendedName>
</protein>
<evidence type="ECO:0000313" key="3">
    <source>
        <dbReference type="EMBL" id="BDU75693.1"/>
    </source>
</evidence>
<keyword evidence="4" id="KW-1185">Reference proteome</keyword>
<gene>
    <name evidence="3" type="ORF">METESE_06510</name>
</gene>
<dbReference type="InterPro" id="IPR011330">
    <property type="entry name" value="Glyco_hydro/deAcase_b/a-brl"/>
</dbReference>
<sequence>MGSELANSLFRGSDKIPHMRFPLSAAHLTGLAAFQLALGLLFVDPRLAAIPLAAFVLLTLLAPLFPAFPYFLPIVTHGDRRRPRVALSFDDGPDPEVTPRVLDLLDEAGVKAVFFMVARKAEAHPDLVREVLARGHAVGNHSLRHDTLLMLKGPRALRADIVESQAVFRRLGVVPRAFRPPVGITNPDLWNVLLDEGLFCMNFSCRAGDLGNRRVQGLAARILGRVRPGDLLLLHDGRPPRLDVDQLLGELRALLQGLRARNLELVPPGVLVGRELMARAEGAGIAERFYDDLAEGYDAEQFESPVARSRTLEQRLFRAHWPRLSLGAGRVLEVGAGTGIFTLEIAAACREVHALDLSERMLEQLRRKAERAGLSNIVTRQGDAERLPLEGPYSVLCAFLAFEYFHDLPGFLKRVGPHMEPGARLYFCTARRSFFRFWTQVGNAMRQGIWLRARSRREVEAMLREAGIEVVRIEGHLLKVAGLGGMLLEVEGRWPETPRA</sequence>